<protein>
    <recommendedName>
        <fullName evidence="2">DUF4019 domain-containing protein</fullName>
    </recommendedName>
</protein>
<dbReference type="EMBL" id="DSOK01000462">
    <property type="protein sequence ID" value="HEN17122.1"/>
    <property type="molecule type" value="Genomic_DNA"/>
</dbReference>
<dbReference type="AlphaFoldDB" id="A0A7C2K1W9"/>
<evidence type="ECO:0000313" key="1">
    <source>
        <dbReference type="EMBL" id="HEN17122.1"/>
    </source>
</evidence>
<dbReference type="PROSITE" id="PS51257">
    <property type="entry name" value="PROKAR_LIPOPROTEIN"/>
    <property type="match status" value="1"/>
</dbReference>
<accession>A0A7C2K1W9</accession>
<reference evidence="1" key="1">
    <citation type="journal article" date="2020" name="mSystems">
        <title>Genome- and Community-Level Interaction Insights into Carbon Utilization and Element Cycling Functions of Hydrothermarchaeota in Hydrothermal Sediment.</title>
        <authorList>
            <person name="Zhou Z."/>
            <person name="Liu Y."/>
            <person name="Xu W."/>
            <person name="Pan J."/>
            <person name="Luo Z.H."/>
            <person name="Li M."/>
        </authorList>
    </citation>
    <scope>NUCLEOTIDE SEQUENCE [LARGE SCALE GENOMIC DNA]</scope>
    <source>
        <strain evidence="1">SpSt-339</strain>
    </source>
</reference>
<name>A0A7C2K1W9_9PLAN</name>
<proteinExistence type="predicted"/>
<comment type="caution">
    <text evidence="1">The sequence shown here is derived from an EMBL/GenBank/DDBJ whole genome shotgun (WGS) entry which is preliminary data.</text>
</comment>
<evidence type="ECO:0008006" key="2">
    <source>
        <dbReference type="Google" id="ProtNLM"/>
    </source>
</evidence>
<organism evidence="1">
    <name type="scientific">Schlesneria paludicola</name>
    <dbReference type="NCBI Taxonomy" id="360056"/>
    <lineage>
        <taxon>Bacteria</taxon>
        <taxon>Pseudomonadati</taxon>
        <taxon>Planctomycetota</taxon>
        <taxon>Planctomycetia</taxon>
        <taxon>Planctomycetales</taxon>
        <taxon>Planctomycetaceae</taxon>
        <taxon>Schlesneria</taxon>
    </lineage>
</organism>
<sequence>MKLFSLMTLLVIGLCGCSAGSSRDGTEAAARMFFDAEFQKWITGQETQVSTMKSRIGNLKNPISYDIRSVVPDQPNMLAIAEDYNQHGESDDSDGEWAAWKFNVAIEWESQAGTPVEKLTTYTLTWNPRTRKWHVNEQH</sequence>
<gene>
    <name evidence="1" type="ORF">ENQ76_16815</name>
</gene>